<evidence type="ECO:0000313" key="2">
    <source>
        <dbReference type="Proteomes" id="UP000199041"/>
    </source>
</evidence>
<dbReference type="STRING" id="551991.SAMN05192529_13152"/>
<protein>
    <submittedName>
        <fullName evidence="1">Uncharacterized protein</fullName>
    </submittedName>
</protein>
<keyword evidence="2" id="KW-1185">Reference proteome</keyword>
<reference evidence="1 2" key="1">
    <citation type="submission" date="2016-10" db="EMBL/GenBank/DDBJ databases">
        <authorList>
            <person name="de Groot N.N."/>
        </authorList>
    </citation>
    <scope>NUCLEOTIDE SEQUENCE [LARGE SCALE GENOMIC DNA]</scope>
    <source>
        <strain evidence="1 2">Vu-144</strain>
    </source>
</reference>
<accession>A0A1H4CGU3</accession>
<name>A0A1H4CGU3_9BACT</name>
<organism evidence="1 2">
    <name type="scientific">Arachidicoccus rhizosphaerae</name>
    <dbReference type="NCBI Taxonomy" id="551991"/>
    <lineage>
        <taxon>Bacteria</taxon>
        <taxon>Pseudomonadati</taxon>
        <taxon>Bacteroidota</taxon>
        <taxon>Chitinophagia</taxon>
        <taxon>Chitinophagales</taxon>
        <taxon>Chitinophagaceae</taxon>
        <taxon>Arachidicoccus</taxon>
    </lineage>
</organism>
<evidence type="ECO:0000313" key="1">
    <source>
        <dbReference type="EMBL" id="SEA59646.1"/>
    </source>
</evidence>
<proteinExistence type="predicted"/>
<dbReference type="Proteomes" id="UP000199041">
    <property type="component" value="Unassembled WGS sequence"/>
</dbReference>
<dbReference type="EMBL" id="FNQY01000031">
    <property type="protein sequence ID" value="SEA59646.1"/>
    <property type="molecule type" value="Genomic_DNA"/>
</dbReference>
<dbReference type="AlphaFoldDB" id="A0A1H4CGU3"/>
<gene>
    <name evidence="1" type="ORF">SAMN05192529_13152</name>
</gene>
<dbReference type="RefSeq" id="WP_091401073.1">
    <property type="nucleotide sequence ID" value="NZ_FNQY01000031.1"/>
</dbReference>
<sequence length="98" mass="10669">MEIVIKGKQGEGKSLMLQRMSLDLKGEGCTHVISSPPPGTKLNKFIMASTGRLPYTTKKVGCLVIDGIPKGNLRLCRKAVKAAHKAGRQFSTIYVIQK</sequence>